<evidence type="ECO:0000313" key="2">
    <source>
        <dbReference type="EMBL" id="QNR25537.1"/>
    </source>
</evidence>
<evidence type="ECO:0000313" key="3">
    <source>
        <dbReference type="Proteomes" id="UP000516305"/>
    </source>
</evidence>
<dbReference type="InterPro" id="IPR036249">
    <property type="entry name" value="Thioredoxin-like_sf"/>
</dbReference>
<sequence>METLEFWYFYQDDCGICHALWPKVEQLLQNKFPHIKVQRLDARQHRELAGQHRMLAVPGLLFFVEGREHFRANGLVTMSELEAKLSPAYEAYFGDLNN</sequence>
<reference evidence="2 3" key="1">
    <citation type="submission" date="2020-08" db="EMBL/GenBank/DDBJ databases">
        <title>Croceimicrobium hydrocarbonivorans gen. nov., sp. nov., a novel marine bacterium isolated from a bacterial consortium that degrades polyethylene terephthalate.</title>
        <authorList>
            <person name="Liu R."/>
        </authorList>
    </citation>
    <scope>NUCLEOTIDE SEQUENCE [LARGE SCALE GENOMIC DNA]</scope>
    <source>
        <strain evidence="2 3">A20-9</strain>
    </source>
</reference>
<keyword evidence="3" id="KW-1185">Reference proteome</keyword>
<dbReference type="Gene3D" id="3.40.30.10">
    <property type="entry name" value="Glutaredoxin"/>
    <property type="match status" value="1"/>
</dbReference>
<dbReference type="CDD" id="cd02947">
    <property type="entry name" value="TRX_family"/>
    <property type="match status" value="1"/>
</dbReference>
<organism evidence="2 3">
    <name type="scientific">Croceimicrobium hydrocarbonivorans</name>
    <dbReference type="NCBI Taxonomy" id="2761580"/>
    <lineage>
        <taxon>Bacteria</taxon>
        <taxon>Pseudomonadati</taxon>
        <taxon>Bacteroidota</taxon>
        <taxon>Flavobacteriia</taxon>
        <taxon>Flavobacteriales</taxon>
        <taxon>Owenweeksiaceae</taxon>
        <taxon>Croceimicrobium</taxon>
    </lineage>
</organism>
<name>A0A7H0VII9_9FLAO</name>
<dbReference type="Pfam" id="PF00085">
    <property type="entry name" value="Thioredoxin"/>
    <property type="match status" value="1"/>
</dbReference>
<gene>
    <name evidence="2" type="ORF">H4K34_06765</name>
</gene>
<dbReference type="Proteomes" id="UP000516305">
    <property type="component" value="Chromosome"/>
</dbReference>
<dbReference type="InterPro" id="IPR013766">
    <property type="entry name" value="Thioredoxin_domain"/>
</dbReference>
<accession>A0A7H0VII9</accession>
<dbReference type="RefSeq" id="WP_210760064.1">
    <property type="nucleotide sequence ID" value="NZ_CP060139.1"/>
</dbReference>
<dbReference type="EMBL" id="CP060139">
    <property type="protein sequence ID" value="QNR25537.1"/>
    <property type="molecule type" value="Genomic_DNA"/>
</dbReference>
<feature type="domain" description="Thioredoxin" evidence="1">
    <location>
        <begin position="8"/>
        <end position="85"/>
    </location>
</feature>
<proteinExistence type="predicted"/>
<protein>
    <submittedName>
        <fullName evidence="2">Thioredoxin family protein</fullName>
    </submittedName>
</protein>
<dbReference type="AlphaFoldDB" id="A0A7H0VII9"/>
<evidence type="ECO:0000259" key="1">
    <source>
        <dbReference type="Pfam" id="PF00085"/>
    </source>
</evidence>
<dbReference type="SUPFAM" id="SSF52833">
    <property type="entry name" value="Thioredoxin-like"/>
    <property type="match status" value="1"/>
</dbReference>
<dbReference type="KEGG" id="chyd:H4K34_06765"/>